<dbReference type="Pfam" id="PF14186">
    <property type="entry name" value="Aida_C2"/>
    <property type="match status" value="1"/>
</dbReference>
<evidence type="ECO:0000256" key="1">
    <source>
        <dbReference type="ARBA" id="ARBA00007205"/>
    </source>
</evidence>
<sequence>MDEQLTKRHAAWCSGLQRAIETDGWGQVVEAVEAYERLAAQLTQEASQFHQLSKDQSRTIEKVAGSLDLRVKCLSAVDGERASPTKDDMEDVLEVALDKVLESVLSDTPQVFPLDLGAVARRRGTKASTVQVVEEADDLVDDESLTAAATAAAAARRPRRKGETYLDLFLDKIGLKDASTYTNPTLVISVIDRDGNAMEEKHETFVGSCSEPQHVSFHARIQLETSLKDMDERGAAIFFEFYHYKPKKRKQSCRCWTLLEMDEVAAAAADSTTDDGSNALVLELYQKPMDPKRKRIHLFTVKELYLHLQLTHKTTP</sequence>
<dbReference type="OMA" id="KLHAAWC"/>
<dbReference type="PANTHER" id="PTHR28654:SF1">
    <property type="entry name" value="AXIN INTERACTOR, DORSALIZATION-ASSOCIATED PROTEIN"/>
    <property type="match status" value="1"/>
</dbReference>
<reference evidence="5" key="1">
    <citation type="journal article" date="2010" name="Genome Biol.">
        <title>Genome sequence of the necrotrophic plant pathogen Pythium ultimum reveals original pathogenicity mechanisms and effector repertoire.</title>
        <authorList>
            <person name="Levesque C.A."/>
            <person name="Brouwer H."/>
            <person name="Cano L."/>
            <person name="Hamilton J.P."/>
            <person name="Holt C."/>
            <person name="Huitema E."/>
            <person name="Raffaele S."/>
            <person name="Robideau G.P."/>
            <person name="Thines M."/>
            <person name="Win J."/>
            <person name="Zerillo M.M."/>
            <person name="Beakes G.W."/>
            <person name="Boore J.L."/>
            <person name="Busam D."/>
            <person name="Dumas B."/>
            <person name="Ferriera S."/>
            <person name="Fuerstenberg S.I."/>
            <person name="Gachon C.M."/>
            <person name="Gaulin E."/>
            <person name="Govers F."/>
            <person name="Grenville-Briggs L."/>
            <person name="Horner N."/>
            <person name="Hostetler J."/>
            <person name="Jiang R.H."/>
            <person name="Johnson J."/>
            <person name="Krajaejun T."/>
            <person name="Lin H."/>
            <person name="Meijer H.J."/>
            <person name="Moore B."/>
            <person name="Morris P."/>
            <person name="Phuntmart V."/>
            <person name="Puiu D."/>
            <person name="Shetty J."/>
            <person name="Stajich J.E."/>
            <person name="Tripathy S."/>
            <person name="Wawra S."/>
            <person name="van West P."/>
            <person name="Whitty B.R."/>
            <person name="Coutinho P.M."/>
            <person name="Henrissat B."/>
            <person name="Martin F."/>
            <person name="Thomas P.D."/>
            <person name="Tyler B.M."/>
            <person name="De Vries R.P."/>
            <person name="Kamoun S."/>
            <person name="Yandell M."/>
            <person name="Tisserat N."/>
            <person name="Buell C.R."/>
        </authorList>
    </citation>
    <scope>NUCLEOTIDE SEQUENCE</scope>
    <source>
        <strain evidence="5">DAOM:BR144</strain>
    </source>
</reference>
<dbReference type="PANTHER" id="PTHR28654">
    <property type="entry name" value="AXIN INTERACTOR, DORSALIZATION-ASSOCIATED PROTEIN"/>
    <property type="match status" value="1"/>
</dbReference>
<keyword evidence="2" id="KW-0217">Developmental protein</keyword>
<evidence type="ECO:0000313" key="4">
    <source>
        <dbReference type="EnsemblProtists" id="PYU1_T003039"/>
    </source>
</evidence>
<dbReference type="eggNOG" id="ENOG502QSD5">
    <property type="taxonomic scope" value="Eukaryota"/>
</dbReference>
<accession>K3WDJ8</accession>
<dbReference type="InterPro" id="IPR023421">
    <property type="entry name" value="AIDA_N"/>
</dbReference>
<dbReference type="GO" id="GO:0035091">
    <property type="term" value="F:phosphatidylinositol binding"/>
    <property type="evidence" value="ECO:0007669"/>
    <property type="project" value="TreeGrafter"/>
</dbReference>
<dbReference type="VEuPathDB" id="FungiDB:PYU1_G003036"/>
<keyword evidence="5" id="KW-1185">Reference proteome</keyword>
<reference evidence="5" key="2">
    <citation type="submission" date="2010-04" db="EMBL/GenBank/DDBJ databases">
        <authorList>
            <person name="Buell R."/>
            <person name="Hamilton J."/>
            <person name="Hostetler J."/>
        </authorList>
    </citation>
    <scope>NUCLEOTIDE SEQUENCE [LARGE SCALE GENOMIC DNA]</scope>
    <source>
        <strain evidence="5">DAOM:BR144</strain>
    </source>
</reference>
<dbReference type="Pfam" id="PF08910">
    <property type="entry name" value="Aida_N"/>
    <property type="match status" value="1"/>
</dbReference>
<reference evidence="4" key="3">
    <citation type="submission" date="2015-02" db="UniProtKB">
        <authorList>
            <consortium name="EnsemblProtists"/>
        </authorList>
    </citation>
    <scope>IDENTIFICATION</scope>
    <source>
        <strain evidence="4">DAOM BR144</strain>
    </source>
</reference>
<dbReference type="InterPro" id="IPR036818">
    <property type="entry name" value="AIDA_N_sf"/>
</dbReference>
<protein>
    <recommendedName>
        <fullName evidence="3">C2 Aida-type domain-containing protein</fullName>
    </recommendedName>
</protein>
<dbReference type="InParanoid" id="K3WDJ8"/>
<feature type="domain" description="C2 Aida-type" evidence="3">
    <location>
        <begin position="154"/>
        <end position="313"/>
    </location>
</feature>
<proteinExistence type="inferred from homology"/>
<dbReference type="SUPFAM" id="SSF109779">
    <property type="entry name" value="Domain from hypothetical 2610208m17rik protein"/>
    <property type="match status" value="1"/>
</dbReference>
<comment type="similarity">
    <text evidence="1">Belongs to the AIDA family.</text>
</comment>
<dbReference type="Gene3D" id="2.60.40.150">
    <property type="entry name" value="C2 domain"/>
    <property type="match status" value="1"/>
</dbReference>
<dbReference type="EMBL" id="GL376628">
    <property type="status" value="NOT_ANNOTATED_CDS"/>
    <property type="molecule type" value="Genomic_DNA"/>
</dbReference>
<dbReference type="EnsemblProtists" id="PYU1_T003039">
    <property type="protein sequence ID" value="PYU1_T003039"/>
    <property type="gene ID" value="PYU1_G003036"/>
</dbReference>
<dbReference type="GO" id="GO:0016020">
    <property type="term" value="C:membrane"/>
    <property type="evidence" value="ECO:0007669"/>
    <property type="project" value="TreeGrafter"/>
</dbReference>
<dbReference type="Gene3D" id="1.20.120.360">
    <property type="entry name" value="Axin interactor, dorsalization-associated protein, N-terminal domain"/>
    <property type="match status" value="1"/>
</dbReference>
<evidence type="ECO:0000259" key="3">
    <source>
        <dbReference type="PROSITE" id="PS51911"/>
    </source>
</evidence>
<dbReference type="PROSITE" id="PS51911">
    <property type="entry name" value="C2_AIDA"/>
    <property type="match status" value="1"/>
</dbReference>
<dbReference type="InterPro" id="IPR025939">
    <property type="entry name" value="Aida_C"/>
</dbReference>
<evidence type="ECO:0000256" key="2">
    <source>
        <dbReference type="ARBA" id="ARBA00022473"/>
    </source>
</evidence>
<dbReference type="InterPro" id="IPR035892">
    <property type="entry name" value="C2_domain_sf"/>
</dbReference>
<dbReference type="HOGENOM" id="CLU_064322_0_0_1"/>
<dbReference type="AlphaFoldDB" id="K3WDJ8"/>
<name>K3WDJ8_GLOUD</name>
<dbReference type="Proteomes" id="UP000019132">
    <property type="component" value="Unassembled WGS sequence"/>
</dbReference>
<evidence type="ECO:0000313" key="5">
    <source>
        <dbReference type="Proteomes" id="UP000019132"/>
    </source>
</evidence>
<organism evidence="4 5">
    <name type="scientific">Globisporangium ultimum (strain ATCC 200006 / CBS 805.95 / DAOM BR144)</name>
    <name type="common">Pythium ultimum</name>
    <dbReference type="NCBI Taxonomy" id="431595"/>
    <lineage>
        <taxon>Eukaryota</taxon>
        <taxon>Sar</taxon>
        <taxon>Stramenopiles</taxon>
        <taxon>Oomycota</taxon>
        <taxon>Peronosporomycetes</taxon>
        <taxon>Pythiales</taxon>
        <taxon>Pythiaceae</taxon>
        <taxon>Globisporangium</taxon>
    </lineage>
</organism>